<dbReference type="AlphaFoldDB" id="A0A443RX82"/>
<proteinExistence type="predicted"/>
<feature type="region of interest" description="Disordered" evidence="1">
    <location>
        <begin position="1"/>
        <end position="27"/>
    </location>
</feature>
<evidence type="ECO:0000313" key="3">
    <source>
        <dbReference type="EMBL" id="RWS19972.1"/>
    </source>
</evidence>
<name>A0A443RX82_9ACAR</name>
<evidence type="ECO:0000259" key="2">
    <source>
        <dbReference type="PROSITE" id="PS50097"/>
    </source>
</evidence>
<dbReference type="Pfam" id="PF00651">
    <property type="entry name" value="BTB"/>
    <property type="match status" value="1"/>
</dbReference>
<dbReference type="PANTHER" id="PTHR45774">
    <property type="entry name" value="BTB/POZ DOMAIN-CONTAINING"/>
    <property type="match status" value="1"/>
</dbReference>
<dbReference type="SUPFAM" id="SSF54695">
    <property type="entry name" value="POZ domain"/>
    <property type="match status" value="1"/>
</dbReference>
<dbReference type="STRING" id="299467.A0A443RX82"/>
<dbReference type="SMART" id="SM00225">
    <property type="entry name" value="BTB"/>
    <property type="match status" value="1"/>
</dbReference>
<evidence type="ECO:0000256" key="1">
    <source>
        <dbReference type="SAM" id="MobiDB-lite"/>
    </source>
</evidence>
<dbReference type="PROSITE" id="PS50097">
    <property type="entry name" value="BTB"/>
    <property type="match status" value="1"/>
</dbReference>
<dbReference type="PANTHER" id="PTHR45774:SF3">
    <property type="entry name" value="BTB (POZ) DOMAIN-CONTAINING 2B-RELATED"/>
    <property type="match status" value="1"/>
</dbReference>
<feature type="non-terminal residue" evidence="3">
    <location>
        <position position="274"/>
    </location>
</feature>
<dbReference type="InterPro" id="IPR000210">
    <property type="entry name" value="BTB/POZ_dom"/>
</dbReference>
<dbReference type="GO" id="GO:0022008">
    <property type="term" value="P:neurogenesis"/>
    <property type="evidence" value="ECO:0007669"/>
    <property type="project" value="TreeGrafter"/>
</dbReference>
<accession>A0A443RX82</accession>
<dbReference type="GO" id="GO:0005829">
    <property type="term" value="C:cytosol"/>
    <property type="evidence" value="ECO:0007669"/>
    <property type="project" value="TreeGrafter"/>
</dbReference>
<dbReference type="Proteomes" id="UP000288716">
    <property type="component" value="Unassembled WGS sequence"/>
</dbReference>
<dbReference type="EMBL" id="NCKV01021135">
    <property type="protein sequence ID" value="RWS19972.1"/>
    <property type="molecule type" value="Genomic_DNA"/>
</dbReference>
<dbReference type="InterPro" id="IPR011333">
    <property type="entry name" value="SKP1/BTB/POZ_sf"/>
</dbReference>
<feature type="compositionally biased region" description="Polar residues" evidence="1">
    <location>
        <begin position="16"/>
        <end position="27"/>
    </location>
</feature>
<gene>
    <name evidence="3" type="ORF">B4U80_04726</name>
</gene>
<feature type="domain" description="BTB" evidence="2">
    <location>
        <begin position="129"/>
        <end position="197"/>
    </location>
</feature>
<protein>
    <submittedName>
        <fullName evidence="3">BTB/POZ domain-containing protein 2-like protein</fullName>
    </submittedName>
</protein>
<comment type="caution">
    <text evidence="3">The sequence shown here is derived from an EMBL/GenBank/DDBJ whole genome shotgun (WGS) entry which is preliminary data.</text>
</comment>
<dbReference type="VEuPathDB" id="VectorBase:LDEU012068"/>
<dbReference type="GO" id="GO:0000932">
    <property type="term" value="C:P-body"/>
    <property type="evidence" value="ECO:0007669"/>
    <property type="project" value="TreeGrafter"/>
</dbReference>
<sequence length="274" mass="30280">MSNNSNLNAVNVKVANDSNDSTAKSEEVSNGFSSFMPAFGSTVAPVNQPTNQSTFDRESGSISSLVYSRYRDSDVPFNAPGQQMNSTANLVVPMNSIVTQNGQTLFNWQSSKSTIKERLNCVLYRETLADIHFLVGKEAESIPAHKFILSVGSAVFNAMFNGKMATTEENIRLPDVEPPAFRALLRFLYTDEVEIDPETVMMTLYTAKKYAVPALEKACVEFLKQNLSSDNAFMLLTQARLFDETVLAQMCLDTIDKHTVDALSAEGFLDIDHD</sequence>
<organism evidence="3 4">
    <name type="scientific">Leptotrombidium deliense</name>
    <dbReference type="NCBI Taxonomy" id="299467"/>
    <lineage>
        <taxon>Eukaryota</taxon>
        <taxon>Metazoa</taxon>
        <taxon>Ecdysozoa</taxon>
        <taxon>Arthropoda</taxon>
        <taxon>Chelicerata</taxon>
        <taxon>Arachnida</taxon>
        <taxon>Acari</taxon>
        <taxon>Acariformes</taxon>
        <taxon>Trombidiformes</taxon>
        <taxon>Prostigmata</taxon>
        <taxon>Anystina</taxon>
        <taxon>Parasitengona</taxon>
        <taxon>Trombiculoidea</taxon>
        <taxon>Trombiculidae</taxon>
        <taxon>Leptotrombidium</taxon>
    </lineage>
</organism>
<keyword evidence="4" id="KW-1185">Reference proteome</keyword>
<reference evidence="3 4" key="1">
    <citation type="journal article" date="2018" name="Gigascience">
        <title>Genomes of trombidid mites reveal novel predicted allergens and laterally-transferred genes associated with secondary metabolism.</title>
        <authorList>
            <person name="Dong X."/>
            <person name="Chaisiri K."/>
            <person name="Xia D."/>
            <person name="Armstrong S.D."/>
            <person name="Fang Y."/>
            <person name="Donnelly M.J."/>
            <person name="Kadowaki T."/>
            <person name="McGarry J.W."/>
            <person name="Darby A.C."/>
            <person name="Makepeace B.L."/>
        </authorList>
    </citation>
    <scope>NUCLEOTIDE SEQUENCE [LARGE SCALE GENOMIC DNA]</scope>
    <source>
        <strain evidence="3">UoL-UT</strain>
    </source>
</reference>
<dbReference type="OrthoDB" id="636773at2759"/>
<evidence type="ECO:0000313" key="4">
    <source>
        <dbReference type="Proteomes" id="UP000288716"/>
    </source>
</evidence>
<dbReference type="Gene3D" id="3.30.710.10">
    <property type="entry name" value="Potassium Channel Kv1.1, Chain A"/>
    <property type="match status" value="1"/>
</dbReference>